<dbReference type="GO" id="GO:0008483">
    <property type="term" value="F:transaminase activity"/>
    <property type="evidence" value="ECO:0007669"/>
    <property type="project" value="UniProtKB-KW"/>
</dbReference>
<accession>A0A381QRS3</accession>
<dbReference type="InterPro" id="IPR015424">
    <property type="entry name" value="PyrdxlP-dep_Trfase"/>
</dbReference>
<evidence type="ECO:0000256" key="5">
    <source>
        <dbReference type="ARBA" id="ARBA00022898"/>
    </source>
</evidence>
<name>A0A381QRS3_9ZZZZ</name>
<dbReference type="AlphaFoldDB" id="A0A381QRS3"/>
<comment type="similarity">
    <text evidence="2">Belongs to the class-I pyridoxal-phosphate-dependent aminotransferase family.</text>
</comment>
<dbReference type="EMBL" id="UINC01001491">
    <property type="protein sequence ID" value="SUZ82096.1"/>
    <property type="molecule type" value="Genomic_DNA"/>
</dbReference>
<comment type="cofactor">
    <cofactor evidence="1">
        <name>pyridoxal 5'-phosphate</name>
        <dbReference type="ChEBI" id="CHEBI:597326"/>
    </cofactor>
</comment>
<dbReference type="InterPro" id="IPR015421">
    <property type="entry name" value="PyrdxlP-dep_Trfase_major"/>
</dbReference>
<keyword evidence="3" id="KW-0032">Aminotransferase</keyword>
<dbReference type="Gene3D" id="3.40.640.10">
    <property type="entry name" value="Type I PLP-dependent aspartate aminotransferase-like (Major domain)"/>
    <property type="match status" value="1"/>
</dbReference>
<evidence type="ECO:0000256" key="4">
    <source>
        <dbReference type="ARBA" id="ARBA00022679"/>
    </source>
</evidence>
<feature type="domain" description="Aminotransferase class I/classII large" evidence="6">
    <location>
        <begin position="42"/>
        <end position="392"/>
    </location>
</feature>
<reference evidence="7" key="1">
    <citation type="submission" date="2018-05" db="EMBL/GenBank/DDBJ databases">
        <authorList>
            <person name="Lanie J.A."/>
            <person name="Ng W.-L."/>
            <person name="Kazmierczak K.M."/>
            <person name="Andrzejewski T.M."/>
            <person name="Davidsen T.M."/>
            <person name="Wayne K.J."/>
            <person name="Tettelin H."/>
            <person name="Glass J.I."/>
            <person name="Rusch D."/>
            <person name="Podicherti R."/>
            <person name="Tsui H.-C.T."/>
            <person name="Winkler M.E."/>
        </authorList>
    </citation>
    <scope>NUCLEOTIDE SEQUENCE</scope>
</reference>
<dbReference type="SUPFAM" id="SSF53383">
    <property type="entry name" value="PLP-dependent transferases"/>
    <property type="match status" value="1"/>
</dbReference>
<dbReference type="InterPro" id="IPR015422">
    <property type="entry name" value="PyrdxlP-dep_Trfase_small"/>
</dbReference>
<evidence type="ECO:0000256" key="3">
    <source>
        <dbReference type="ARBA" id="ARBA00022576"/>
    </source>
</evidence>
<dbReference type="GO" id="GO:0030170">
    <property type="term" value="F:pyridoxal phosphate binding"/>
    <property type="evidence" value="ECO:0007669"/>
    <property type="project" value="InterPro"/>
</dbReference>
<gene>
    <name evidence="7" type="ORF">METZ01_LOCUS34950</name>
</gene>
<organism evidence="7">
    <name type="scientific">marine metagenome</name>
    <dbReference type="NCBI Taxonomy" id="408172"/>
    <lineage>
        <taxon>unclassified sequences</taxon>
        <taxon>metagenomes</taxon>
        <taxon>ecological metagenomes</taxon>
    </lineage>
</organism>
<proteinExistence type="inferred from homology"/>
<dbReference type="Pfam" id="PF00155">
    <property type="entry name" value="Aminotran_1_2"/>
    <property type="match status" value="1"/>
</dbReference>
<dbReference type="Gene3D" id="3.90.1150.10">
    <property type="entry name" value="Aspartate Aminotransferase, domain 1"/>
    <property type="match status" value="1"/>
</dbReference>
<protein>
    <recommendedName>
        <fullName evidence="6">Aminotransferase class I/classII large domain-containing protein</fullName>
    </recommendedName>
</protein>
<evidence type="ECO:0000259" key="6">
    <source>
        <dbReference type="Pfam" id="PF00155"/>
    </source>
</evidence>
<evidence type="ECO:0000256" key="2">
    <source>
        <dbReference type="ARBA" id="ARBA00007441"/>
    </source>
</evidence>
<keyword evidence="5" id="KW-0663">Pyridoxal phosphate</keyword>
<evidence type="ECO:0000256" key="1">
    <source>
        <dbReference type="ARBA" id="ARBA00001933"/>
    </source>
</evidence>
<dbReference type="PANTHER" id="PTHR46383:SF1">
    <property type="entry name" value="ASPARTATE AMINOTRANSFERASE"/>
    <property type="match status" value="1"/>
</dbReference>
<keyword evidence="4" id="KW-0808">Transferase</keyword>
<dbReference type="InterPro" id="IPR050596">
    <property type="entry name" value="AspAT/PAT-like"/>
</dbReference>
<dbReference type="CDD" id="cd00609">
    <property type="entry name" value="AAT_like"/>
    <property type="match status" value="1"/>
</dbReference>
<dbReference type="GO" id="GO:0006520">
    <property type="term" value="P:amino acid metabolic process"/>
    <property type="evidence" value="ECO:0007669"/>
    <property type="project" value="InterPro"/>
</dbReference>
<sequence length="399" mass="43480">MSRIASRMGRLGTETAMAISAEASAYTAAGKRIFPFHLGDLNLPTPMPVRKAARTALDAGHTGYCPAAGIPVLREVLAASVGKARGLDYGSANVSVQPGGKPTIGKYIAAVMEEGDTVLYPNPGYPIYESQIEFYGGVAHPYGYIDTEAGLRLDFDAIEAGIAAGARHLFYNNYNNPTGASSPSAEIERLAQLVVEHDLLVVSDEAYFDILFEGEPCSIASLPGMQERTLILYTFSKKFAMTGWRLGGAIGPDWLIDEISRLNVNAESCTAHFVQHAGVAALKLPASETDAIRDRLRARRDRLATLLNEIDGVAAHLPEAGFYFFPRVTELMARTGFDDTESFRQAVLEATGVSFCCRYHFGRPLEGEREHYLRFAFSGISLPDLEEGMTRLTEWANSH</sequence>
<dbReference type="InterPro" id="IPR004839">
    <property type="entry name" value="Aminotransferase_I/II_large"/>
</dbReference>
<evidence type="ECO:0000313" key="7">
    <source>
        <dbReference type="EMBL" id="SUZ82096.1"/>
    </source>
</evidence>
<dbReference type="PANTHER" id="PTHR46383">
    <property type="entry name" value="ASPARTATE AMINOTRANSFERASE"/>
    <property type="match status" value="1"/>
</dbReference>